<feature type="compositionally biased region" description="Basic residues" evidence="9">
    <location>
        <begin position="279"/>
        <end position="289"/>
    </location>
</feature>
<feature type="domain" description="Potassium channel" evidence="11">
    <location>
        <begin position="21"/>
        <end position="59"/>
    </location>
</feature>
<evidence type="ECO:0000256" key="4">
    <source>
        <dbReference type="ARBA" id="ARBA00022989"/>
    </source>
</evidence>
<dbReference type="InterPro" id="IPR013099">
    <property type="entry name" value="K_chnl_dom"/>
</dbReference>
<evidence type="ECO:0000256" key="1">
    <source>
        <dbReference type="ARBA" id="ARBA00004141"/>
    </source>
</evidence>
<sequence>MGSRPKITSPTQVEGRSGLWGYGHIAPKTPYGKITTIFYAIVGIPLMLVCLSNIGDIMAQSFRFLYWRVFCYACTRHPKRPAYGRRPRSLRGTVRSHGSRSGRSRTASFRRSGRTSHRSADSALGMSESFTRSSYSDTECRYYDEAEREAAMLGPGGRPFRPSQQSRHSDLAAHPSTHRNHLRGDQFQNLDVEALDLDDLPPTTPPILYNKYALDREDSRRARPPQNMRHFRNQKRSPRDADFRSSLPPSQRQHLSVEPVPLQRMSPRARGYRDAEHHHGGHHGHHHHSNPSPRIMSPLGFAVNRQSFPRRDYDYYSDMELDEYYSDDYSQANHIKPVPIWLCVFLVVSYIIGGAFLFSGWEGWGYPDSAYFCFITLTTIGFGDFVPAQNKKDAEFSIACCSLYLLFGIALLAMSFNLVQEEVISNVKAVARHLGIIKDDDGDDDDD</sequence>
<evidence type="ECO:0000256" key="9">
    <source>
        <dbReference type="SAM" id="MobiDB-lite"/>
    </source>
</evidence>
<feature type="transmembrane region" description="Helical" evidence="10">
    <location>
        <begin position="37"/>
        <end position="59"/>
    </location>
</feature>
<comment type="similarity">
    <text evidence="8">Belongs to the two pore domain potassium channel (TC 1.A.1.8) family.</text>
</comment>
<dbReference type="PANTHER" id="PTHR11003:SF334">
    <property type="entry name" value="FI03418P"/>
    <property type="match status" value="1"/>
</dbReference>
<dbReference type="Gene3D" id="1.10.287.70">
    <property type="match status" value="2"/>
</dbReference>
<feature type="transmembrane region" description="Helical" evidence="10">
    <location>
        <begin position="369"/>
        <end position="386"/>
    </location>
</feature>
<feature type="region of interest" description="Disordered" evidence="9">
    <location>
        <begin position="152"/>
        <end position="181"/>
    </location>
</feature>
<dbReference type="Pfam" id="PF07885">
    <property type="entry name" value="Ion_trans_2"/>
    <property type="match status" value="2"/>
</dbReference>
<evidence type="ECO:0000313" key="12">
    <source>
        <dbReference type="EMBL" id="CAH0752525.1"/>
    </source>
</evidence>
<keyword evidence="13" id="KW-1185">Reference proteome</keyword>
<dbReference type="InterPro" id="IPR003280">
    <property type="entry name" value="2pore_dom_K_chnl"/>
</dbReference>
<dbReference type="EMBL" id="OU963862">
    <property type="protein sequence ID" value="CAH0752525.1"/>
    <property type="molecule type" value="Genomic_DNA"/>
</dbReference>
<evidence type="ECO:0000256" key="5">
    <source>
        <dbReference type="ARBA" id="ARBA00023065"/>
    </source>
</evidence>
<dbReference type="SUPFAM" id="SSF81324">
    <property type="entry name" value="Voltage-gated potassium channels"/>
    <property type="match status" value="2"/>
</dbReference>
<evidence type="ECO:0000259" key="11">
    <source>
        <dbReference type="Pfam" id="PF07885"/>
    </source>
</evidence>
<keyword evidence="3 8" id="KW-0812">Transmembrane</keyword>
<keyword evidence="6 10" id="KW-0472">Membrane</keyword>
<keyword evidence="2 8" id="KW-0813">Transport</keyword>
<dbReference type="AlphaFoldDB" id="A0A9P0C544"/>
<protein>
    <recommendedName>
        <fullName evidence="11">Potassium channel domain-containing protein</fullName>
    </recommendedName>
</protein>
<keyword evidence="7 8" id="KW-0407">Ion channel</keyword>
<dbReference type="GO" id="GO:0005886">
    <property type="term" value="C:plasma membrane"/>
    <property type="evidence" value="ECO:0007669"/>
    <property type="project" value="TreeGrafter"/>
</dbReference>
<feature type="region of interest" description="Disordered" evidence="9">
    <location>
        <begin position="82"/>
        <end position="123"/>
    </location>
</feature>
<evidence type="ECO:0000256" key="6">
    <source>
        <dbReference type="ARBA" id="ARBA00023136"/>
    </source>
</evidence>
<keyword evidence="4 10" id="KW-1133">Transmembrane helix</keyword>
<evidence type="ECO:0000256" key="2">
    <source>
        <dbReference type="ARBA" id="ARBA00022448"/>
    </source>
</evidence>
<feature type="transmembrane region" description="Helical" evidence="10">
    <location>
        <begin position="338"/>
        <end position="357"/>
    </location>
</feature>
<dbReference type="GO" id="GO:0030322">
    <property type="term" value="P:stabilization of membrane potential"/>
    <property type="evidence" value="ECO:0007669"/>
    <property type="project" value="TreeGrafter"/>
</dbReference>
<dbReference type="PANTHER" id="PTHR11003">
    <property type="entry name" value="POTASSIUM CHANNEL, SUBFAMILY K"/>
    <property type="match status" value="1"/>
</dbReference>
<dbReference type="GO" id="GO:0022841">
    <property type="term" value="F:potassium ion leak channel activity"/>
    <property type="evidence" value="ECO:0007669"/>
    <property type="project" value="TreeGrafter"/>
</dbReference>
<dbReference type="PRINTS" id="PR01333">
    <property type="entry name" value="2POREKCHANEL"/>
</dbReference>
<comment type="subcellular location">
    <subcellularLocation>
        <location evidence="1">Membrane</location>
        <topology evidence="1">Multi-pass membrane protein</topology>
    </subcellularLocation>
</comment>
<name>A0A9P0C544_BEMTA</name>
<dbReference type="Proteomes" id="UP001152759">
    <property type="component" value="Chromosome 1"/>
</dbReference>
<evidence type="ECO:0000256" key="7">
    <source>
        <dbReference type="ARBA" id="ARBA00023303"/>
    </source>
</evidence>
<organism evidence="12 13">
    <name type="scientific">Bemisia tabaci</name>
    <name type="common">Sweetpotato whitefly</name>
    <name type="synonym">Aleurodes tabaci</name>
    <dbReference type="NCBI Taxonomy" id="7038"/>
    <lineage>
        <taxon>Eukaryota</taxon>
        <taxon>Metazoa</taxon>
        <taxon>Ecdysozoa</taxon>
        <taxon>Arthropoda</taxon>
        <taxon>Hexapoda</taxon>
        <taxon>Insecta</taxon>
        <taxon>Pterygota</taxon>
        <taxon>Neoptera</taxon>
        <taxon>Paraneoptera</taxon>
        <taxon>Hemiptera</taxon>
        <taxon>Sternorrhyncha</taxon>
        <taxon>Aleyrodoidea</taxon>
        <taxon>Aleyrodidae</taxon>
        <taxon>Aleyrodinae</taxon>
        <taxon>Bemisia</taxon>
    </lineage>
</organism>
<reference evidence="12" key="1">
    <citation type="submission" date="2021-12" db="EMBL/GenBank/DDBJ databases">
        <authorList>
            <person name="King R."/>
        </authorList>
    </citation>
    <scope>NUCLEOTIDE SEQUENCE</scope>
</reference>
<proteinExistence type="inferred from homology"/>
<dbReference type="GO" id="GO:0015271">
    <property type="term" value="F:outward rectifier potassium channel activity"/>
    <property type="evidence" value="ECO:0007669"/>
    <property type="project" value="TreeGrafter"/>
</dbReference>
<keyword evidence="5 8" id="KW-0406">Ion transport</keyword>
<accession>A0A9P0C544</accession>
<feature type="domain" description="Potassium channel" evidence="11">
    <location>
        <begin position="346"/>
        <end position="422"/>
    </location>
</feature>
<evidence type="ECO:0000256" key="10">
    <source>
        <dbReference type="SAM" id="Phobius"/>
    </source>
</evidence>
<evidence type="ECO:0000256" key="3">
    <source>
        <dbReference type="ARBA" id="ARBA00022692"/>
    </source>
</evidence>
<evidence type="ECO:0000256" key="8">
    <source>
        <dbReference type="RuleBase" id="RU003857"/>
    </source>
</evidence>
<feature type="region of interest" description="Disordered" evidence="9">
    <location>
        <begin position="196"/>
        <end position="296"/>
    </location>
</feature>
<gene>
    <name evidence="12" type="ORF">BEMITA_LOCUS267</name>
</gene>
<feature type="transmembrane region" description="Helical" evidence="10">
    <location>
        <begin position="398"/>
        <end position="419"/>
    </location>
</feature>
<evidence type="ECO:0000313" key="13">
    <source>
        <dbReference type="Proteomes" id="UP001152759"/>
    </source>
</evidence>